<name>A0A437R249_9GAMM</name>
<keyword evidence="3" id="KW-1185">Reference proteome</keyword>
<evidence type="ECO:0000313" key="3">
    <source>
        <dbReference type="Proteomes" id="UP000283077"/>
    </source>
</evidence>
<accession>A0A437R249</accession>
<gene>
    <name evidence="2" type="ORF">EOE67_04705</name>
</gene>
<organism evidence="2 3">
    <name type="scientific">Rheinheimera riviphila</name>
    <dbReference type="NCBI Taxonomy" id="1834037"/>
    <lineage>
        <taxon>Bacteria</taxon>
        <taxon>Pseudomonadati</taxon>
        <taxon>Pseudomonadota</taxon>
        <taxon>Gammaproteobacteria</taxon>
        <taxon>Chromatiales</taxon>
        <taxon>Chromatiaceae</taxon>
        <taxon>Rheinheimera</taxon>
    </lineage>
</organism>
<reference evidence="2 3" key="1">
    <citation type="submission" date="2019-01" db="EMBL/GenBank/DDBJ databases">
        <authorList>
            <person name="Chen W.-M."/>
        </authorList>
    </citation>
    <scope>NUCLEOTIDE SEQUENCE [LARGE SCALE GENOMIC DNA]</scope>
    <source>
        <strain evidence="2 3">KYPC3</strain>
    </source>
</reference>
<proteinExistence type="predicted"/>
<dbReference type="EMBL" id="SACS01000003">
    <property type="protein sequence ID" value="RVU40879.1"/>
    <property type="molecule type" value="Genomic_DNA"/>
</dbReference>
<dbReference type="Proteomes" id="UP000283077">
    <property type="component" value="Unassembled WGS sequence"/>
</dbReference>
<evidence type="ECO:0000256" key="1">
    <source>
        <dbReference type="SAM" id="MobiDB-lite"/>
    </source>
</evidence>
<sequence>MNQHHDTQTTDVTATPAVLPQEQAPGLSRRKFLTRAGVGSLPVIMSIKSGSAWGCVDLKCTPGETSLSNSGSAVASATSTSDGKPAAYKKPKWSTIKIIKDVFSVDFNSYLLETYQYTLYTKSGSKYTEISKSNCKSWWTTVKASTCYTKKSSSNYPRYTGTKREPGMFGTKVLINSTKFSEIFGTGTTANFLTCLSMNDSLEQYLVAAFIGAVWERHTEYRNQYGSRELCYPAPQDLIDAYQDALNRDNGLEDLRTLLKFYTIG</sequence>
<evidence type="ECO:0000313" key="2">
    <source>
        <dbReference type="EMBL" id="RVU40879.1"/>
    </source>
</evidence>
<feature type="region of interest" description="Disordered" evidence="1">
    <location>
        <begin position="1"/>
        <end position="21"/>
    </location>
</feature>
<dbReference type="OrthoDB" id="5766156at2"/>
<comment type="caution">
    <text evidence="2">The sequence shown here is derived from an EMBL/GenBank/DDBJ whole genome shotgun (WGS) entry which is preliminary data.</text>
</comment>
<dbReference type="RefSeq" id="WP_127697888.1">
    <property type="nucleotide sequence ID" value="NZ_SACS01000003.1"/>
</dbReference>
<protein>
    <submittedName>
        <fullName evidence="2">Uncharacterized protein</fullName>
    </submittedName>
</protein>
<dbReference type="AlphaFoldDB" id="A0A437R249"/>